<feature type="compositionally biased region" description="Gly residues" evidence="1">
    <location>
        <begin position="131"/>
        <end position="145"/>
    </location>
</feature>
<sequence length="145" mass="14939">MCPRPLFCRHDDDDTTARCLVCCFASRLKKSDAVRSPESDAVLDLPEHSSTGGPRASLAGEQDGGTSGVAGRGAGRRDLGRRRKGRRTGDRAGGVAGRGAPVEDLELLSMGAQEKSHGIAGRGTERRRTGEPGGGAARDPGGGAT</sequence>
<evidence type="ECO:0000313" key="2">
    <source>
        <dbReference type="EMBL" id="PUZ60361.1"/>
    </source>
</evidence>
<dbReference type="Gramene" id="PUZ60361">
    <property type="protein sequence ID" value="PUZ60361"/>
    <property type="gene ID" value="GQ55_4G118100"/>
</dbReference>
<feature type="compositionally biased region" description="Gly residues" evidence="1">
    <location>
        <begin position="62"/>
        <end position="73"/>
    </location>
</feature>
<keyword evidence="3" id="KW-1185">Reference proteome</keyword>
<reference evidence="2 3" key="1">
    <citation type="submission" date="2018-04" db="EMBL/GenBank/DDBJ databases">
        <title>WGS assembly of Panicum hallii var. hallii HAL2.</title>
        <authorList>
            <person name="Lovell J."/>
            <person name="Jenkins J."/>
            <person name="Lowry D."/>
            <person name="Mamidi S."/>
            <person name="Sreedasyam A."/>
            <person name="Weng X."/>
            <person name="Barry K."/>
            <person name="Bonette J."/>
            <person name="Campitelli B."/>
            <person name="Daum C."/>
            <person name="Gordon S."/>
            <person name="Gould B."/>
            <person name="Lipzen A."/>
            <person name="MacQueen A."/>
            <person name="Palacio-Mejia J."/>
            <person name="Plott C."/>
            <person name="Shakirov E."/>
            <person name="Shu S."/>
            <person name="Yoshinaga Y."/>
            <person name="Zane M."/>
            <person name="Rokhsar D."/>
            <person name="Grimwood J."/>
            <person name="Schmutz J."/>
            <person name="Juenger T."/>
        </authorList>
    </citation>
    <scope>NUCLEOTIDE SEQUENCE [LARGE SCALE GENOMIC DNA]</scope>
    <source>
        <strain evidence="3">cv. HAL2</strain>
    </source>
</reference>
<evidence type="ECO:0000256" key="1">
    <source>
        <dbReference type="SAM" id="MobiDB-lite"/>
    </source>
</evidence>
<proteinExistence type="predicted"/>
<dbReference type="Proteomes" id="UP000244336">
    <property type="component" value="Chromosome 4"/>
</dbReference>
<name>A0A2T7DXQ2_9POAL</name>
<organism evidence="2 3">
    <name type="scientific">Panicum hallii var. hallii</name>
    <dbReference type="NCBI Taxonomy" id="1504633"/>
    <lineage>
        <taxon>Eukaryota</taxon>
        <taxon>Viridiplantae</taxon>
        <taxon>Streptophyta</taxon>
        <taxon>Embryophyta</taxon>
        <taxon>Tracheophyta</taxon>
        <taxon>Spermatophyta</taxon>
        <taxon>Magnoliopsida</taxon>
        <taxon>Liliopsida</taxon>
        <taxon>Poales</taxon>
        <taxon>Poaceae</taxon>
        <taxon>PACMAD clade</taxon>
        <taxon>Panicoideae</taxon>
        <taxon>Panicodae</taxon>
        <taxon>Paniceae</taxon>
        <taxon>Panicinae</taxon>
        <taxon>Panicum</taxon>
        <taxon>Panicum sect. Panicum</taxon>
    </lineage>
</organism>
<dbReference type="AlphaFoldDB" id="A0A2T7DXQ2"/>
<dbReference type="EMBL" id="CM009752">
    <property type="protein sequence ID" value="PUZ60361.1"/>
    <property type="molecule type" value="Genomic_DNA"/>
</dbReference>
<protein>
    <submittedName>
        <fullName evidence="2">Uncharacterized protein</fullName>
    </submittedName>
</protein>
<evidence type="ECO:0000313" key="3">
    <source>
        <dbReference type="Proteomes" id="UP000244336"/>
    </source>
</evidence>
<gene>
    <name evidence="2" type="ORF">GQ55_4G118100</name>
</gene>
<feature type="region of interest" description="Disordered" evidence="1">
    <location>
        <begin position="34"/>
        <end position="145"/>
    </location>
</feature>
<accession>A0A2T7DXQ2</accession>